<dbReference type="InterPro" id="IPR011009">
    <property type="entry name" value="Kinase-like_dom_sf"/>
</dbReference>
<evidence type="ECO:0000259" key="1">
    <source>
        <dbReference type="Pfam" id="PF01636"/>
    </source>
</evidence>
<reference evidence="2 3" key="1">
    <citation type="submission" date="2015-10" db="EMBL/GenBank/DDBJ databases">
        <title>Draft genome sequence of Streptomyces yokosukanensis DSM 40224, type strain for the species Streptomyces yokosukanensis.</title>
        <authorList>
            <person name="Ruckert C."/>
            <person name="Winkler A."/>
            <person name="Kalinowski J."/>
            <person name="Kampfer P."/>
            <person name="Glaeser S."/>
        </authorList>
    </citation>
    <scope>NUCLEOTIDE SEQUENCE [LARGE SCALE GENOMIC DNA]</scope>
    <source>
        <strain evidence="2 3">DSM 40224</strain>
    </source>
</reference>
<sequence length="260" mass="28552">MAFLRDRLGPVVPEVVVQDEADGWFVTRSALTLPSVDGDPDRARHLWEAVLEQYGAMQREIAKNTDELIGLGVPDLRPERLMSHLDILLDGPGMNSHAELLHRIAAMRPQLEEWCARLRDTGVPASIQHDDLHLGNVLRESGGAAFVIIDWADAVVTHPFGSLLYPLYAARRRGDTPAQMNRLVDAYLSGLGQPARSAETDATITAALRLASIPRALMWQSLADITDPTALTDYYGSGAPRWLGRMADGTWALTGTEEHS</sequence>
<proteinExistence type="predicted"/>
<dbReference type="InterPro" id="IPR002575">
    <property type="entry name" value="Aminoglycoside_PTrfase"/>
</dbReference>
<feature type="domain" description="Aminoglycoside phosphotransferase" evidence="1">
    <location>
        <begin position="2"/>
        <end position="190"/>
    </location>
</feature>
<dbReference type="SUPFAM" id="SSF56112">
    <property type="entry name" value="Protein kinase-like (PK-like)"/>
    <property type="match status" value="1"/>
</dbReference>
<dbReference type="Proteomes" id="UP000053127">
    <property type="component" value="Unassembled WGS sequence"/>
</dbReference>
<gene>
    <name evidence="2" type="ORF">AQI95_41475</name>
</gene>
<protein>
    <recommendedName>
        <fullName evidence="1">Aminoglycoside phosphotransferase domain-containing protein</fullName>
    </recommendedName>
</protein>
<dbReference type="AlphaFoldDB" id="A0A117PXW6"/>
<comment type="caution">
    <text evidence="2">The sequence shown here is derived from an EMBL/GenBank/DDBJ whole genome shotgun (WGS) entry which is preliminary data.</text>
</comment>
<evidence type="ECO:0000313" key="2">
    <source>
        <dbReference type="EMBL" id="KUM98062.1"/>
    </source>
</evidence>
<evidence type="ECO:0000313" key="3">
    <source>
        <dbReference type="Proteomes" id="UP000053127"/>
    </source>
</evidence>
<dbReference type="Gene3D" id="3.90.1200.10">
    <property type="match status" value="1"/>
</dbReference>
<accession>A0A117PXW6</accession>
<name>A0A117PXW6_9ACTN</name>
<keyword evidence="3" id="KW-1185">Reference proteome</keyword>
<organism evidence="2 3">
    <name type="scientific">Streptomyces yokosukanensis</name>
    <dbReference type="NCBI Taxonomy" id="67386"/>
    <lineage>
        <taxon>Bacteria</taxon>
        <taxon>Bacillati</taxon>
        <taxon>Actinomycetota</taxon>
        <taxon>Actinomycetes</taxon>
        <taxon>Kitasatosporales</taxon>
        <taxon>Streptomycetaceae</taxon>
        <taxon>Streptomyces</taxon>
    </lineage>
</organism>
<dbReference type="STRING" id="67386.AQI95_41475"/>
<dbReference type="EMBL" id="LMWN01000079">
    <property type="protein sequence ID" value="KUM98062.1"/>
    <property type="molecule type" value="Genomic_DNA"/>
</dbReference>
<dbReference type="Pfam" id="PF01636">
    <property type="entry name" value="APH"/>
    <property type="match status" value="1"/>
</dbReference>